<dbReference type="Pfam" id="PF08448">
    <property type="entry name" value="PAS_4"/>
    <property type="match status" value="1"/>
</dbReference>
<dbReference type="Proteomes" id="UP000291189">
    <property type="component" value="Unassembled WGS sequence"/>
</dbReference>
<evidence type="ECO:0000259" key="2">
    <source>
        <dbReference type="PROSITE" id="PS50112"/>
    </source>
</evidence>
<feature type="domain" description="PAS" evidence="2">
    <location>
        <begin position="84"/>
        <end position="124"/>
    </location>
</feature>
<dbReference type="SMART" id="SM00052">
    <property type="entry name" value="EAL"/>
    <property type="match status" value="1"/>
</dbReference>
<dbReference type="SUPFAM" id="SSF141868">
    <property type="entry name" value="EAL domain-like"/>
    <property type="match status" value="1"/>
</dbReference>
<dbReference type="AlphaFoldDB" id="A0A4Q5IV70"/>
<dbReference type="PROSITE" id="PS50112">
    <property type="entry name" value="PAS"/>
    <property type="match status" value="1"/>
</dbReference>
<keyword evidence="5" id="KW-1185">Reference proteome</keyword>
<protein>
    <submittedName>
        <fullName evidence="4">EAL domain-containing protein</fullName>
    </submittedName>
</protein>
<evidence type="ECO:0000256" key="1">
    <source>
        <dbReference type="SAM" id="Phobius"/>
    </source>
</evidence>
<sequence length="447" mass="47959">MWGLNERASELALGLSSATCLALFVLAVTHPAPSDSLVAGGIVVFTLLVVGIAWVARIGLLERATVQALRRQSEATAATSGGWVYAIDPEGTFVYVSEASVDFIGYEPHELVGRDARTLLTPTDAPHVDTRVGDVPQHVSVTVVRGRHRDGRDLWFEVTVAPVFAGDGRSVVGFGGTARLVTDEKHPAVVRELHRRGAAELLLTEDLTVAFQPIVELVSGRVVGVEALSRFRSRPGVGPDVVFAEAWNAGLGLELELLAVRRSLEEARLLDPGLYVAVNVSPSVLANPALTDALKACGLDLRRVVIEVTEHASVTDYSILERPRQRLRDLGVRLAIDDAGAGYSSLRHIVSLSPDIIKIDRALVADVDKDRARRALVMAVVVYALEIGTTMVVAEGVETRAEMTTLMSLGVDAAQGYLTGRPTTSHADWFGWRAESPAVVAPEVPGR</sequence>
<organism evidence="4 5">
    <name type="scientific">Nocardioides iriomotensis</name>
    <dbReference type="NCBI Taxonomy" id="715784"/>
    <lineage>
        <taxon>Bacteria</taxon>
        <taxon>Bacillati</taxon>
        <taxon>Actinomycetota</taxon>
        <taxon>Actinomycetes</taxon>
        <taxon>Propionibacteriales</taxon>
        <taxon>Nocardioidaceae</taxon>
        <taxon>Nocardioides</taxon>
    </lineage>
</organism>
<dbReference type="InterPro" id="IPR001633">
    <property type="entry name" value="EAL_dom"/>
</dbReference>
<evidence type="ECO:0000259" key="3">
    <source>
        <dbReference type="PROSITE" id="PS50883"/>
    </source>
</evidence>
<dbReference type="PANTHER" id="PTHR33121">
    <property type="entry name" value="CYCLIC DI-GMP PHOSPHODIESTERASE PDEF"/>
    <property type="match status" value="1"/>
</dbReference>
<name>A0A4Q5IV70_9ACTN</name>
<reference evidence="4 5" key="1">
    <citation type="submission" date="2019-01" db="EMBL/GenBank/DDBJ databases">
        <title>Nocardioides guangzhouensis sp. nov., an actinobacterium isolated from soil.</title>
        <authorList>
            <person name="Fu Y."/>
            <person name="Cai Y."/>
            <person name="Lin Z."/>
            <person name="Chen P."/>
        </authorList>
    </citation>
    <scope>NUCLEOTIDE SEQUENCE [LARGE SCALE GENOMIC DNA]</scope>
    <source>
        <strain evidence="4 5">NBRC 105384</strain>
    </source>
</reference>
<dbReference type="InterPro" id="IPR035919">
    <property type="entry name" value="EAL_sf"/>
</dbReference>
<keyword evidence="1" id="KW-0472">Membrane</keyword>
<dbReference type="Gene3D" id="3.30.450.20">
    <property type="entry name" value="PAS domain"/>
    <property type="match status" value="1"/>
</dbReference>
<dbReference type="Gene3D" id="3.20.20.450">
    <property type="entry name" value="EAL domain"/>
    <property type="match status" value="1"/>
</dbReference>
<proteinExistence type="predicted"/>
<dbReference type="PANTHER" id="PTHR33121:SF76">
    <property type="entry name" value="SIGNALING PROTEIN"/>
    <property type="match status" value="1"/>
</dbReference>
<dbReference type="NCBIfam" id="TIGR00229">
    <property type="entry name" value="sensory_box"/>
    <property type="match status" value="1"/>
</dbReference>
<feature type="domain" description="EAL" evidence="3">
    <location>
        <begin position="191"/>
        <end position="436"/>
    </location>
</feature>
<dbReference type="OrthoDB" id="1673646at2"/>
<dbReference type="Pfam" id="PF00563">
    <property type="entry name" value="EAL"/>
    <property type="match status" value="1"/>
</dbReference>
<dbReference type="PROSITE" id="PS50883">
    <property type="entry name" value="EAL"/>
    <property type="match status" value="1"/>
</dbReference>
<evidence type="ECO:0000313" key="5">
    <source>
        <dbReference type="Proteomes" id="UP000291189"/>
    </source>
</evidence>
<dbReference type="EMBL" id="SDPU01000034">
    <property type="protein sequence ID" value="RYU09832.1"/>
    <property type="molecule type" value="Genomic_DNA"/>
</dbReference>
<evidence type="ECO:0000313" key="4">
    <source>
        <dbReference type="EMBL" id="RYU09832.1"/>
    </source>
</evidence>
<dbReference type="CDD" id="cd01948">
    <property type="entry name" value="EAL"/>
    <property type="match status" value="1"/>
</dbReference>
<dbReference type="InterPro" id="IPR035965">
    <property type="entry name" value="PAS-like_dom_sf"/>
</dbReference>
<keyword evidence="1" id="KW-0812">Transmembrane</keyword>
<dbReference type="GO" id="GO:0071111">
    <property type="term" value="F:cyclic-guanylate-specific phosphodiesterase activity"/>
    <property type="evidence" value="ECO:0007669"/>
    <property type="project" value="InterPro"/>
</dbReference>
<dbReference type="InterPro" id="IPR050706">
    <property type="entry name" value="Cyclic-di-GMP_PDE-like"/>
</dbReference>
<dbReference type="SMART" id="SM00091">
    <property type="entry name" value="PAS"/>
    <property type="match status" value="1"/>
</dbReference>
<dbReference type="CDD" id="cd00130">
    <property type="entry name" value="PAS"/>
    <property type="match status" value="1"/>
</dbReference>
<dbReference type="InterPro" id="IPR013656">
    <property type="entry name" value="PAS_4"/>
</dbReference>
<feature type="transmembrane region" description="Helical" evidence="1">
    <location>
        <begin position="37"/>
        <end position="60"/>
    </location>
</feature>
<gene>
    <name evidence="4" type="ORF">ETU37_18475</name>
</gene>
<comment type="caution">
    <text evidence="4">The sequence shown here is derived from an EMBL/GenBank/DDBJ whole genome shotgun (WGS) entry which is preliminary data.</text>
</comment>
<dbReference type="SUPFAM" id="SSF55785">
    <property type="entry name" value="PYP-like sensor domain (PAS domain)"/>
    <property type="match status" value="1"/>
</dbReference>
<accession>A0A4Q5IV70</accession>
<keyword evidence="1" id="KW-1133">Transmembrane helix</keyword>
<dbReference type="InterPro" id="IPR000014">
    <property type="entry name" value="PAS"/>
</dbReference>